<name>S8CSH8_9LAMI</name>
<sequence length="297" mass="33520">MERRTNRVTGFLNEDAKERIFGRCRPESGDVSSGSEHSGEADDGEIFFYFSDWDRGEAAGAVAPEVEEVEEEEDSSVCESGLRDLESIVMRIDGRDGFREVLKSRVVEAAEKVRSLSIPRTEGDVRRSVRRSVMAILRDGGYNAAVCKTRWEKSAGITAGSYEFIDVVDESSSKRYIVELDFCAEFQIARPTAAYQRMLRLLPPIFVGACDEMRQILAAMSESARRSLRSRDLQRPPWRKLRFMQNKWLAAYRRTTNAHAPPSVEKNSTVKCRTVGFDAAVRGEGLFPWGSILIVEK</sequence>
<dbReference type="PANTHER" id="PTHR31579">
    <property type="entry name" value="OS03G0796600 PROTEIN"/>
    <property type="match status" value="1"/>
</dbReference>
<dbReference type="InterPro" id="IPR006502">
    <property type="entry name" value="PDDEXK-like"/>
</dbReference>
<dbReference type="AlphaFoldDB" id="S8CSH8"/>
<keyword evidence="2" id="KW-1185">Reference proteome</keyword>
<dbReference type="Proteomes" id="UP000015453">
    <property type="component" value="Unassembled WGS sequence"/>
</dbReference>
<dbReference type="NCBIfam" id="TIGR01615">
    <property type="entry name" value="A_thal_3542"/>
    <property type="match status" value="1"/>
</dbReference>
<comment type="caution">
    <text evidence="1">The sequence shown here is derived from an EMBL/GenBank/DDBJ whole genome shotgun (WGS) entry which is preliminary data.</text>
</comment>
<gene>
    <name evidence="1" type="ORF">M569_04516</name>
</gene>
<dbReference type="PANTHER" id="PTHR31579:SF84">
    <property type="entry name" value="F21O3.6 PROTEIN"/>
    <property type="match status" value="1"/>
</dbReference>
<evidence type="ECO:0000313" key="2">
    <source>
        <dbReference type="Proteomes" id="UP000015453"/>
    </source>
</evidence>
<accession>S8CSH8</accession>
<protein>
    <recommendedName>
        <fullName evidence="3">DUF506 family protein</fullName>
    </recommendedName>
</protein>
<evidence type="ECO:0000313" key="1">
    <source>
        <dbReference type="EMBL" id="EPS70244.1"/>
    </source>
</evidence>
<dbReference type="Pfam" id="PF04720">
    <property type="entry name" value="PDDEXK_6"/>
    <property type="match status" value="1"/>
</dbReference>
<reference evidence="1 2" key="1">
    <citation type="journal article" date="2013" name="BMC Genomics">
        <title>The miniature genome of a carnivorous plant Genlisea aurea contains a low number of genes and short non-coding sequences.</title>
        <authorList>
            <person name="Leushkin E.V."/>
            <person name="Sutormin R.A."/>
            <person name="Nabieva E.R."/>
            <person name="Penin A.A."/>
            <person name="Kondrashov A.S."/>
            <person name="Logacheva M.D."/>
        </authorList>
    </citation>
    <scope>NUCLEOTIDE SEQUENCE [LARGE SCALE GENOMIC DNA]</scope>
</reference>
<organism evidence="1 2">
    <name type="scientific">Genlisea aurea</name>
    <dbReference type="NCBI Taxonomy" id="192259"/>
    <lineage>
        <taxon>Eukaryota</taxon>
        <taxon>Viridiplantae</taxon>
        <taxon>Streptophyta</taxon>
        <taxon>Embryophyta</taxon>
        <taxon>Tracheophyta</taxon>
        <taxon>Spermatophyta</taxon>
        <taxon>Magnoliopsida</taxon>
        <taxon>eudicotyledons</taxon>
        <taxon>Gunneridae</taxon>
        <taxon>Pentapetalae</taxon>
        <taxon>asterids</taxon>
        <taxon>lamiids</taxon>
        <taxon>Lamiales</taxon>
        <taxon>Lentibulariaceae</taxon>
        <taxon>Genlisea</taxon>
    </lineage>
</organism>
<dbReference type="OrthoDB" id="548115at2759"/>
<proteinExistence type="predicted"/>
<dbReference type="EMBL" id="AUSU01001762">
    <property type="protein sequence ID" value="EPS70244.1"/>
    <property type="molecule type" value="Genomic_DNA"/>
</dbReference>
<evidence type="ECO:0008006" key="3">
    <source>
        <dbReference type="Google" id="ProtNLM"/>
    </source>
</evidence>